<dbReference type="InterPro" id="IPR039341">
    <property type="entry name" value="CFAP99"/>
</dbReference>
<feature type="region of interest" description="Disordered" evidence="1">
    <location>
        <begin position="345"/>
        <end position="383"/>
    </location>
</feature>
<dbReference type="Ensembl" id="ENSHCOT00000028564.1">
    <property type="protein sequence ID" value="ENSHCOP00000016637.1"/>
    <property type="gene ID" value="ENSHCOG00000020399.1"/>
</dbReference>
<evidence type="ECO:0000256" key="1">
    <source>
        <dbReference type="SAM" id="MobiDB-lite"/>
    </source>
</evidence>
<dbReference type="GeneTree" id="ENSGT00500000045231"/>
<dbReference type="PANTHER" id="PTHR34649">
    <property type="entry name" value="CILIA- AND FLAGELLA-ASSOCIATED PROTEIN 99"/>
    <property type="match status" value="1"/>
</dbReference>
<protein>
    <submittedName>
        <fullName evidence="2">Cilia and flagella associated protein 99</fullName>
    </submittedName>
</protein>
<dbReference type="Proteomes" id="UP000264820">
    <property type="component" value="Unplaced"/>
</dbReference>
<feature type="compositionally biased region" description="Low complexity" evidence="1">
    <location>
        <begin position="196"/>
        <end position="207"/>
    </location>
</feature>
<dbReference type="PANTHER" id="PTHR34649:SF1">
    <property type="entry name" value="CILIA- AND FLAGELLA-ASSOCIATED PROTEIN 99"/>
    <property type="match status" value="1"/>
</dbReference>
<feature type="region of interest" description="Disordered" evidence="1">
    <location>
        <begin position="545"/>
        <end position="568"/>
    </location>
</feature>
<feature type="region of interest" description="Disordered" evidence="1">
    <location>
        <begin position="191"/>
        <end position="218"/>
    </location>
</feature>
<dbReference type="STRING" id="109280.ENSHCOP00000016637"/>
<sequence>MAKSYGELVKEAILLLDKFTAGRMSLDDFMEEAAKDLQDMEPDSMKYILDLVSGCIEYKKLLDIVINPFFGQGGKLISKRYHNHFVVICYLTIFHFDDLGLKAFSNIVRSLDIKSMHNFLSFFFMNLTTWIQDEWNRVYDVAYVKDHWIDPLLRKRSEIESLMEKLAAKVSEGMRLRKAPPKTTDLMEFSFVKQKPSSSRQPQLSPLPDKHKQVPSSTYRTPKLIQILEEIKQRNHQMAEVQQLKIAILISFTHFPPSQDAHPVKLNTAAMLRRRVLHDRHVEDKLQRIENLVEGANEPSVFLQKEREMREKDHQETLAKIEQKHASVILSHWEAVLARAQTLERNKKARTQQNAQKRLEEEKEKKDLVQQVAESHSNSQRATERVKKFKQSSVKDFVAHNQEIVRQAQEEAKVALTKKLEIISEIHAMECFPHVRCNMFDNTEIAGHELLVEMSHAELKERLFLMKEAAVIEQQKKRDYIQREKQKKKKLLLEDMENINLHSRAMAMATLLRSAKSELQLQKTVVQNKKVLALQKKIEEVKKDYQKLKRNDSNKAKPSNQAATHPDGIIETHSKVSVKSTIINEVLSLLGVGVKIIMVTSNHTFFLSLLCFERMD</sequence>
<keyword evidence="3" id="KW-1185">Reference proteome</keyword>
<reference evidence="2" key="2">
    <citation type="submission" date="2025-09" db="UniProtKB">
        <authorList>
            <consortium name="Ensembl"/>
        </authorList>
    </citation>
    <scope>IDENTIFICATION</scope>
</reference>
<dbReference type="AlphaFoldDB" id="A0A3Q2YSW2"/>
<dbReference type="OMA" id="VQDGRYC"/>
<feature type="compositionally biased region" description="Polar residues" evidence="1">
    <location>
        <begin position="372"/>
        <end position="381"/>
    </location>
</feature>
<reference evidence="2" key="1">
    <citation type="submission" date="2025-08" db="UniProtKB">
        <authorList>
            <consortium name="Ensembl"/>
        </authorList>
    </citation>
    <scope>IDENTIFICATION</scope>
</reference>
<organism evidence="2 3">
    <name type="scientific">Hippocampus comes</name>
    <name type="common">Tiger tail seahorse</name>
    <dbReference type="NCBI Taxonomy" id="109280"/>
    <lineage>
        <taxon>Eukaryota</taxon>
        <taxon>Metazoa</taxon>
        <taxon>Chordata</taxon>
        <taxon>Craniata</taxon>
        <taxon>Vertebrata</taxon>
        <taxon>Euteleostomi</taxon>
        <taxon>Actinopterygii</taxon>
        <taxon>Neopterygii</taxon>
        <taxon>Teleostei</taxon>
        <taxon>Neoteleostei</taxon>
        <taxon>Acanthomorphata</taxon>
        <taxon>Syngnathiaria</taxon>
        <taxon>Syngnathiformes</taxon>
        <taxon>Syngnathoidei</taxon>
        <taxon>Syngnathidae</taxon>
        <taxon>Hippocampus</taxon>
    </lineage>
</organism>
<feature type="compositionally biased region" description="Basic and acidic residues" evidence="1">
    <location>
        <begin position="545"/>
        <end position="555"/>
    </location>
</feature>
<proteinExistence type="predicted"/>
<feature type="compositionally biased region" description="Basic and acidic residues" evidence="1">
    <location>
        <begin position="357"/>
        <end position="368"/>
    </location>
</feature>
<name>A0A3Q2YSW2_HIPCM</name>
<accession>A0A3Q2YSW2</accession>
<evidence type="ECO:0000313" key="2">
    <source>
        <dbReference type="Ensembl" id="ENSHCOP00000016637.1"/>
    </source>
</evidence>
<evidence type="ECO:0000313" key="3">
    <source>
        <dbReference type="Proteomes" id="UP000264820"/>
    </source>
</evidence>